<evidence type="ECO:0000256" key="2">
    <source>
        <dbReference type="ARBA" id="ARBA00023002"/>
    </source>
</evidence>
<feature type="compositionally biased region" description="Low complexity" evidence="5">
    <location>
        <begin position="939"/>
        <end position="955"/>
    </location>
</feature>
<evidence type="ECO:0000256" key="1">
    <source>
        <dbReference type="ARBA" id="ARBA00009986"/>
    </source>
</evidence>
<dbReference type="GO" id="GO:0006081">
    <property type="term" value="P:aldehyde metabolic process"/>
    <property type="evidence" value="ECO:0000318"/>
    <property type="project" value="GO_Central"/>
</dbReference>
<keyword evidence="6" id="KW-1133">Transmembrane helix</keyword>
<dbReference type="EnsemblMetazoa" id="PPA09556.1">
    <property type="protein sequence ID" value="PPA09556.1"/>
    <property type="gene ID" value="WBGene00099110"/>
</dbReference>
<keyword evidence="8" id="KW-1185">Reference proteome</keyword>
<name>A0A2A6BZH6_PRIPA</name>
<reference evidence="8" key="1">
    <citation type="journal article" date="2008" name="Nat. Genet.">
        <title>The Pristionchus pacificus genome provides a unique perspective on nematode lifestyle and parasitism.</title>
        <authorList>
            <person name="Dieterich C."/>
            <person name="Clifton S.W."/>
            <person name="Schuster L.N."/>
            <person name="Chinwalla A."/>
            <person name="Delehaunty K."/>
            <person name="Dinkelacker I."/>
            <person name="Fulton L."/>
            <person name="Fulton R."/>
            <person name="Godfrey J."/>
            <person name="Minx P."/>
            <person name="Mitreva M."/>
            <person name="Roeseler W."/>
            <person name="Tian H."/>
            <person name="Witte H."/>
            <person name="Yang S.P."/>
            <person name="Wilson R.K."/>
            <person name="Sommer R.J."/>
        </authorList>
    </citation>
    <scope>NUCLEOTIDE SEQUENCE [LARGE SCALE GENOMIC DNA]</scope>
    <source>
        <strain evidence="8">PS312</strain>
    </source>
</reference>
<dbReference type="CDD" id="cd07087">
    <property type="entry name" value="ALDH_F3-13-14_CALDH-like"/>
    <property type="match status" value="1"/>
</dbReference>
<dbReference type="Pfam" id="PF00171">
    <property type="entry name" value="Aldedh"/>
    <property type="match status" value="1"/>
</dbReference>
<dbReference type="FunFam" id="3.40.309.10:FF:000003">
    <property type="entry name" value="Aldehyde dehydrogenase"/>
    <property type="match status" value="1"/>
</dbReference>
<dbReference type="PANTHER" id="PTHR43570">
    <property type="entry name" value="ALDEHYDE DEHYDROGENASE"/>
    <property type="match status" value="1"/>
</dbReference>
<dbReference type="InterPro" id="IPR016163">
    <property type="entry name" value="Ald_DH_C"/>
</dbReference>
<dbReference type="Gene3D" id="3.40.605.10">
    <property type="entry name" value="Aldehyde Dehydrogenase, Chain A, domain 1"/>
    <property type="match status" value="1"/>
</dbReference>
<feature type="transmembrane region" description="Helical" evidence="6">
    <location>
        <begin position="512"/>
        <end position="534"/>
    </location>
</feature>
<sequence length="972" mass="108428">SLGRISPAFHPTFLHYLSVERLLIHPLLFERILLTKRLSTMAYNALVSKQREYFLSGATSSLKARKENLNKLKQLINENTDELCNAVYRDLRRDPRATVNLEIGNAIVEIDYMLSNLASWMEPTRVQKTHLTALDTPLVYKDPKGVVLIISPWNYPIAMILLPLIPAVAAGNTVIIKPSEISAHTAKAFEDIIPKYFNEEMMAVVSGGIPESTALLKERFDHILYTGCPPVAKVIMEAASKHLTPVTLELGGKCPVVVEDDADIETSAKRIVWGKWLNNGQTCLAPDYIMVSQKTKPRLLDAMRKVLVDFYTDEPKSSKDYSRIISERHFDRLVSLLDKTKGNHAVELGVPDREDLFIPPTILDVTREDVFMEDEIFGPILPVMTVSGVNDAIAYIKAGEKPLAAYIFTRSEDKVKKFLTETSSGAVTVNDVIMHLTVDTLPFGGVGNSGMGRYRGKYGFDTFTHEKAVLKRPFFGESLMAVRYPPMTDSKSAQMAKLTGARYALPAWLGRAAGFLPGVVLSIILGMLIQIFVVDRLMRAIFLPNNQSGQEANCAMQARNSQPAATEDATVPASPDTVFLLRATEPPTVTASRFASLRVLKPIAMVKRRVEQDESSEDSPNSLDGADYTDRGWTTNGGSDWRSFSWAFGLGPSTSSVGRRRRRGRRGVRGGSTPAGGSGVEEESDIMKELLEIVLWNGEKEIDITEELTDEEDSDDEEMACIKRLTMAREQTIRPRASAAGTSAAKKEGGEAKEKGAKVSSGPLSVSNLRFDSLLKIGPKTEQQVLSLGFRDGDCLNDHANHWSSDSHVELFRSPEWQSIQRMTFDQIRNRITTLLSQKKEHQRKEHGNRQRRYVKLIDDFERDLAEEGMSLDDIEEEVDLERPLDEDDLIITSDEIYDLASERKRMKEQKKKSMTRLEQRTTTMERAFKGVLDGNYVSSPSSSSTSKGTTSSSTIVADGGEEENFWDDVEF</sequence>
<accession>A0A2A6BZH6</accession>
<reference evidence="7" key="2">
    <citation type="submission" date="2022-06" db="UniProtKB">
        <authorList>
            <consortium name="EnsemblMetazoa"/>
        </authorList>
    </citation>
    <scope>IDENTIFICATION</scope>
    <source>
        <strain evidence="7">PS312</strain>
    </source>
</reference>
<feature type="region of interest" description="Disordered" evidence="5">
    <location>
        <begin position="733"/>
        <end position="762"/>
    </location>
</feature>
<feature type="compositionally biased region" description="Acidic residues" evidence="5">
    <location>
        <begin position="960"/>
        <end position="972"/>
    </location>
</feature>
<dbReference type="GO" id="GO:0005737">
    <property type="term" value="C:cytoplasm"/>
    <property type="evidence" value="ECO:0000318"/>
    <property type="project" value="GO_Central"/>
</dbReference>
<keyword evidence="3" id="KW-0520">NAD</keyword>
<feature type="region of interest" description="Disordered" evidence="5">
    <location>
        <begin position="933"/>
        <end position="972"/>
    </location>
</feature>
<dbReference type="PANTHER" id="PTHR43570:SF16">
    <property type="entry name" value="ALDEHYDE DEHYDROGENASE TYPE III, ISOFORM Q"/>
    <property type="match status" value="1"/>
</dbReference>
<evidence type="ECO:0000256" key="3">
    <source>
        <dbReference type="ARBA" id="ARBA00023027"/>
    </source>
</evidence>
<dbReference type="InterPro" id="IPR016161">
    <property type="entry name" value="Ald_DH/histidinol_DH"/>
</dbReference>
<gene>
    <name evidence="7" type="primary">WBGene00099110</name>
</gene>
<dbReference type="OrthoDB" id="440325at2759"/>
<accession>A0A8R1YBK3</accession>
<feature type="compositionally biased region" description="Gly residues" evidence="5">
    <location>
        <begin position="669"/>
        <end position="679"/>
    </location>
</feature>
<dbReference type="InterPro" id="IPR015590">
    <property type="entry name" value="Aldehyde_DH_dom"/>
</dbReference>
<feature type="region of interest" description="Disordered" evidence="5">
    <location>
        <begin position="654"/>
        <end position="683"/>
    </location>
</feature>
<keyword evidence="2" id="KW-0560">Oxidoreductase</keyword>
<proteinExistence type="inferred from homology"/>
<dbReference type="Gene3D" id="3.40.309.10">
    <property type="entry name" value="Aldehyde Dehydrogenase, Chain A, domain 2"/>
    <property type="match status" value="1"/>
</dbReference>
<dbReference type="InterPro" id="IPR012394">
    <property type="entry name" value="Aldehyde_DH_NAD(P)"/>
</dbReference>
<feature type="compositionally biased region" description="Basic residues" evidence="5">
    <location>
        <begin position="658"/>
        <end position="668"/>
    </location>
</feature>
<feature type="region of interest" description="Disordered" evidence="5">
    <location>
        <begin position="608"/>
        <end position="632"/>
    </location>
</feature>
<keyword evidence="6" id="KW-0812">Transmembrane</keyword>
<dbReference type="Proteomes" id="UP000005239">
    <property type="component" value="Unassembled WGS sequence"/>
</dbReference>
<evidence type="ECO:0000256" key="6">
    <source>
        <dbReference type="SAM" id="Phobius"/>
    </source>
</evidence>
<keyword evidence="6" id="KW-0472">Membrane</keyword>
<feature type="compositionally biased region" description="Basic and acidic residues" evidence="5">
    <location>
        <begin position="745"/>
        <end position="757"/>
    </location>
</feature>
<protein>
    <submittedName>
        <fullName evidence="7">Alh-4</fullName>
    </submittedName>
</protein>
<dbReference type="AlphaFoldDB" id="A0A2A6BZH6"/>
<evidence type="ECO:0000313" key="8">
    <source>
        <dbReference type="Proteomes" id="UP000005239"/>
    </source>
</evidence>
<comment type="similarity">
    <text evidence="1">Belongs to the aldehyde dehydrogenase family.</text>
</comment>
<dbReference type="InterPro" id="IPR016162">
    <property type="entry name" value="Ald_DH_N"/>
</dbReference>
<dbReference type="SUPFAM" id="SSF53720">
    <property type="entry name" value="ALDH-like"/>
    <property type="match status" value="1"/>
</dbReference>
<dbReference type="GO" id="GO:0004029">
    <property type="term" value="F:aldehyde dehydrogenase (NAD+) activity"/>
    <property type="evidence" value="ECO:0000318"/>
    <property type="project" value="GO_Central"/>
</dbReference>
<evidence type="ECO:0000256" key="5">
    <source>
        <dbReference type="SAM" id="MobiDB-lite"/>
    </source>
</evidence>
<keyword evidence="4" id="KW-0175">Coiled coil</keyword>
<organism evidence="7 8">
    <name type="scientific">Pristionchus pacificus</name>
    <name type="common">Parasitic nematode worm</name>
    <dbReference type="NCBI Taxonomy" id="54126"/>
    <lineage>
        <taxon>Eukaryota</taxon>
        <taxon>Metazoa</taxon>
        <taxon>Ecdysozoa</taxon>
        <taxon>Nematoda</taxon>
        <taxon>Chromadorea</taxon>
        <taxon>Rhabditida</taxon>
        <taxon>Rhabditina</taxon>
        <taxon>Diplogasteromorpha</taxon>
        <taxon>Diplogasteroidea</taxon>
        <taxon>Neodiplogasteridae</taxon>
        <taxon>Pristionchus</taxon>
    </lineage>
</organism>
<feature type="coiled-coil region" evidence="4">
    <location>
        <begin position="825"/>
        <end position="878"/>
    </location>
</feature>
<dbReference type="FunFam" id="3.40.605.10:FF:000004">
    <property type="entry name" value="Aldehyde dehydrogenase"/>
    <property type="match status" value="1"/>
</dbReference>
<evidence type="ECO:0000313" key="7">
    <source>
        <dbReference type="EnsemblMetazoa" id="PPA09556.1"/>
    </source>
</evidence>
<evidence type="ECO:0000256" key="4">
    <source>
        <dbReference type="SAM" id="Coils"/>
    </source>
</evidence>